<keyword evidence="1" id="KW-1185">Reference proteome</keyword>
<dbReference type="AlphaFoldDB" id="A0A2R2MKX3"/>
<dbReference type="PANTHER" id="PTHR14614:SF109">
    <property type="entry name" value="RIBOSOMAL LYSINE N-METHYLTRANSFERASE 5"/>
    <property type="match status" value="1"/>
</dbReference>
<dbReference type="GO" id="GO:0005829">
    <property type="term" value="C:cytosol"/>
    <property type="evidence" value="ECO:0007669"/>
    <property type="project" value="TreeGrafter"/>
</dbReference>
<dbReference type="OMA" id="LFWELCD"/>
<dbReference type="Proteomes" id="UP000085678">
    <property type="component" value="Unplaced"/>
</dbReference>
<dbReference type="InterPro" id="IPR019410">
    <property type="entry name" value="Methyltransf_16"/>
</dbReference>
<dbReference type="Gene3D" id="3.40.50.150">
    <property type="entry name" value="Vaccinia Virus protein VP39"/>
    <property type="match status" value="1"/>
</dbReference>
<gene>
    <name evidence="2" type="primary">LOC106177026</name>
</gene>
<dbReference type="GeneID" id="106177026"/>
<reference evidence="2" key="1">
    <citation type="submission" date="2025-08" db="UniProtKB">
        <authorList>
            <consortium name="RefSeq"/>
        </authorList>
    </citation>
    <scope>IDENTIFICATION</scope>
    <source>
        <tissue evidence="2">Gonads</tissue>
    </source>
</reference>
<organism evidence="1 2">
    <name type="scientific">Lingula anatina</name>
    <name type="common">Brachiopod</name>
    <name type="synonym">Lingula unguis</name>
    <dbReference type="NCBI Taxonomy" id="7574"/>
    <lineage>
        <taxon>Eukaryota</taxon>
        <taxon>Metazoa</taxon>
        <taxon>Spiralia</taxon>
        <taxon>Lophotrochozoa</taxon>
        <taxon>Brachiopoda</taxon>
        <taxon>Linguliformea</taxon>
        <taxon>Lingulata</taxon>
        <taxon>Lingulida</taxon>
        <taxon>Linguloidea</taxon>
        <taxon>Lingulidae</taxon>
        <taxon>Lingula</taxon>
    </lineage>
</organism>
<dbReference type="GO" id="GO:0032991">
    <property type="term" value="C:protein-containing complex"/>
    <property type="evidence" value="ECO:0007669"/>
    <property type="project" value="TreeGrafter"/>
</dbReference>
<sequence length="225" mass="25555">MSLEKTDTSTCAGVEGGCTAVMLYDETKVPHFHKDRREFKFGEIHLFIRQKWSQGGVAAVVWDAAVVLAEYLDKNPDVVKGKLVLELGAGTGLAGIVAAMLGGHLTLTDRAKVLEYIQENVELNIKSLTTVPKVTELDWGKNLFQFSDPFDVILGADIIYIEDTFQDLLETLKHLCNRNCLVLLSCKIRYDRDTRFLSMMKEFFHINDIYYDSNKDVHIYEARKQ</sequence>
<dbReference type="InParanoid" id="A0A2R2MKX3"/>
<name>A0A2R2MKX3_LINAN</name>
<dbReference type="Pfam" id="PF10294">
    <property type="entry name" value="Methyltransf_16"/>
    <property type="match status" value="1"/>
</dbReference>
<protein>
    <submittedName>
        <fullName evidence="2">Protein N-lysine methyltransferase METTL21A-like</fullName>
    </submittedName>
</protein>
<evidence type="ECO:0000313" key="1">
    <source>
        <dbReference type="Proteomes" id="UP000085678"/>
    </source>
</evidence>
<dbReference type="PANTHER" id="PTHR14614">
    <property type="entry name" value="HEPATOCELLULAR CARCINOMA-ASSOCIATED ANTIGEN"/>
    <property type="match status" value="1"/>
</dbReference>
<dbReference type="STRING" id="7574.A0A2R2MKX3"/>
<dbReference type="RefSeq" id="XP_023930850.1">
    <property type="nucleotide sequence ID" value="XM_024075082.1"/>
</dbReference>
<dbReference type="SUPFAM" id="SSF53335">
    <property type="entry name" value="S-adenosyl-L-methionine-dependent methyltransferases"/>
    <property type="match status" value="1"/>
</dbReference>
<dbReference type="InterPro" id="IPR029063">
    <property type="entry name" value="SAM-dependent_MTases_sf"/>
</dbReference>
<dbReference type="OrthoDB" id="413520at2759"/>
<proteinExistence type="predicted"/>
<dbReference type="CDD" id="cd02440">
    <property type="entry name" value="AdoMet_MTases"/>
    <property type="match status" value="1"/>
</dbReference>
<evidence type="ECO:0000313" key="2">
    <source>
        <dbReference type="RefSeq" id="XP_023930850.1"/>
    </source>
</evidence>
<accession>A0A2R2MKX3</accession>
<dbReference type="KEGG" id="lak:106177026"/>